<comment type="caution">
    <text evidence="1">The sequence shown here is derived from an EMBL/GenBank/DDBJ whole genome shotgun (WGS) entry which is preliminary data.</text>
</comment>
<sequence>MDASFTAQAHVADKTFFIATVALIVGCLGFATSLIALAFTWVFPGTRRGLPESTSNPHKRMRPPQRVSSASTTQSTASTPPDDGPDRVLAPDGAGVARHVSFHEPRPKQLPTRPPRAPDPSPLSSAETLTDALAPAGSKPTLTGRLAHALRRRPTISAADASPYVRGHSPRRPALGRRATVAGVKDAQEASGSEAPERPRFGFRLKRARTHVERAPAPAPAPITDSYHMTASPTQMARAMSPVDPLSALPPPRRSSSPPPRPSPRRTSTDRTSSSRQSSPRPPHRRTSTDHSPPPSSFRSQHRRTSSTSTTASCRGKGSRRLSAYLGLTPTPTDDVPAKPARTQPYGPPYNVLPPDAGVWAEGEEGRGRRGKRVSMPAGGVEALQRDGQRRGSVPPR</sequence>
<name>A0ACB8STM2_9AGAM</name>
<evidence type="ECO:0000313" key="2">
    <source>
        <dbReference type="Proteomes" id="UP000814140"/>
    </source>
</evidence>
<dbReference type="EMBL" id="MU277226">
    <property type="protein sequence ID" value="KAI0059512.1"/>
    <property type="molecule type" value="Genomic_DNA"/>
</dbReference>
<gene>
    <name evidence="1" type="ORF">BV25DRAFT_1918528</name>
</gene>
<organism evidence="1 2">
    <name type="scientific">Artomyces pyxidatus</name>
    <dbReference type="NCBI Taxonomy" id="48021"/>
    <lineage>
        <taxon>Eukaryota</taxon>
        <taxon>Fungi</taxon>
        <taxon>Dikarya</taxon>
        <taxon>Basidiomycota</taxon>
        <taxon>Agaricomycotina</taxon>
        <taxon>Agaricomycetes</taxon>
        <taxon>Russulales</taxon>
        <taxon>Auriscalpiaceae</taxon>
        <taxon>Artomyces</taxon>
    </lineage>
</organism>
<keyword evidence="2" id="KW-1185">Reference proteome</keyword>
<evidence type="ECO:0000313" key="1">
    <source>
        <dbReference type="EMBL" id="KAI0059512.1"/>
    </source>
</evidence>
<reference evidence="1" key="2">
    <citation type="journal article" date="2022" name="New Phytol.">
        <title>Evolutionary transition to the ectomycorrhizal habit in the genomes of a hyperdiverse lineage of mushroom-forming fungi.</title>
        <authorList>
            <person name="Looney B."/>
            <person name="Miyauchi S."/>
            <person name="Morin E."/>
            <person name="Drula E."/>
            <person name="Courty P.E."/>
            <person name="Kohler A."/>
            <person name="Kuo A."/>
            <person name="LaButti K."/>
            <person name="Pangilinan J."/>
            <person name="Lipzen A."/>
            <person name="Riley R."/>
            <person name="Andreopoulos W."/>
            <person name="He G."/>
            <person name="Johnson J."/>
            <person name="Nolan M."/>
            <person name="Tritt A."/>
            <person name="Barry K.W."/>
            <person name="Grigoriev I.V."/>
            <person name="Nagy L.G."/>
            <person name="Hibbett D."/>
            <person name="Henrissat B."/>
            <person name="Matheny P.B."/>
            <person name="Labbe J."/>
            <person name="Martin F.M."/>
        </authorList>
    </citation>
    <scope>NUCLEOTIDE SEQUENCE</scope>
    <source>
        <strain evidence="1">HHB10654</strain>
    </source>
</reference>
<reference evidence="1" key="1">
    <citation type="submission" date="2021-03" db="EMBL/GenBank/DDBJ databases">
        <authorList>
            <consortium name="DOE Joint Genome Institute"/>
            <person name="Ahrendt S."/>
            <person name="Looney B.P."/>
            <person name="Miyauchi S."/>
            <person name="Morin E."/>
            <person name="Drula E."/>
            <person name="Courty P.E."/>
            <person name="Chicoki N."/>
            <person name="Fauchery L."/>
            <person name="Kohler A."/>
            <person name="Kuo A."/>
            <person name="Labutti K."/>
            <person name="Pangilinan J."/>
            <person name="Lipzen A."/>
            <person name="Riley R."/>
            <person name="Andreopoulos W."/>
            <person name="He G."/>
            <person name="Johnson J."/>
            <person name="Barry K.W."/>
            <person name="Grigoriev I.V."/>
            <person name="Nagy L."/>
            <person name="Hibbett D."/>
            <person name="Henrissat B."/>
            <person name="Matheny P.B."/>
            <person name="Labbe J."/>
            <person name="Martin F."/>
        </authorList>
    </citation>
    <scope>NUCLEOTIDE SEQUENCE</scope>
    <source>
        <strain evidence="1">HHB10654</strain>
    </source>
</reference>
<proteinExistence type="predicted"/>
<dbReference type="Proteomes" id="UP000814140">
    <property type="component" value="Unassembled WGS sequence"/>
</dbReference>
<accession>A0ACB8STM2</accession>
<protein>
    <submittedName>
        <fullName evidence="1">Uncharacterized protein</fullName>
    </submittedName>
</protein>